<organism evidence="2">
    <name type="scientific">uncultured Rubrobacteraceae bacterium</name>
    <dbReference type="NCBI Taxonomy" id="349277"/>
    <lineage>
        <taxon>Bacteria</taxon>
        <taxon>Bacillati</taxon>
        <taxon>Actinomycetota</taxon>
        <taxon>Rubrobacteria</taxon>
        <taxon>Rubrobacterales</taxon>
        <taxon>Rubrobacteraceae</taxon>
        <taxon>environmental samples</taxon>
    </lineage>
</organism>
<feature type="domain" description="DNA topoisomerase I catalytic core eukaryotic-type" evidence="1">
    <location>
        <begin position="2"/>
        <end position="47"/>
    </location>
</feature>
<dbReference type="Pfam" id="PF01028">
    <property type="entry name" value="Topoisom_I"/>
    <property type="match status" value="1"/>
</dbReference>
<evidence type="ECO:0000313" key="2">
    <source>
        <dbReference type="EMBL" id="CAA9440231.1"/>
    </source>
</evidence>
<reference evidence="2" key="1">
    <citation type="submission" date="2020-02" db="EMBL/GenBank/DDBJ databases">
        <authorList>
            <person name="Meier V. D."/>
        </authorList>
    </citation>
    <scope>NUCLEOTIDE SEQUENCE</scope>
    <source>
        <strain evidence="2">AVDCRST_MAG55</strain>
    </source>
</reference>
<sequence>MTRVMNAAYLRAGEERYAKKNKTYGIATLRRKHLMIDGDTVILEYIGT</sequence>
<dbReference type="Gene3D" id="3.90.15.10">
    <property type="entry name" value="Topoisomerase I, Chain A, domain 3"/>
    <property type="match status" value="1"/>
</dbReference>
<dbReference type="InterPro" id="IPR011010">
    <property type="entry name" value="DNA_brk_join_enz"/>
</dbReference>
<dbReference type="GO" id="GO:0006265">
    <property type="term" value="P:DNA topological change"/>
    <property type="evidence" value="ECO:0007669"/>
    <property type="project" value="InterPro"/>
</dbReference>
<dbReference type="AlphaFoldDB" id="A0A6J4QGR0"/>
<dbReference type="GO" id="GO:0003677">
    <property type="term" value="F:DNA binding"/>
    <property type="evidence" value="ECO:0007669"/>
    <property type="project" value="InterPro"/>
</dbReference>
<dbReference type="SUPFAM" id="SSF56349">
    <property type="entry name" value="DNA breaking-rejoining enzymes"/>
    <property type="match status" value="1"/>
</dbReference>
<dbReference type="GO" id="GO:0003917">
    <property type="term" value="F:DNA topoisomerase type I (single strand cut, ATP-independent) activity"/>
    <property type="evidence" value="ECO:0007669"/>
    <property type="project" value="InterPro"/>
</dbReference>
<name>A0A6J4QGR0_9ACTN</name>
<protein>
    <recommendedName>
        <fullName evidence="1">DNA topoisomerase I catalytic core eukaryotic-type domain-containing protein</fullName>
    </recommendedName>
</protein>
<dbReference type="InterPro" id="IPR013500">
    <property type="entry name" value="TopoI_cat_euk"/>
</dbReference>
<evidence type="ECO:0000259" key="1">
    <source>
        <dbReference type="Pfam" id="PF01028"/>
    </source>
</evidence>
<dbReference type="PROSITE" id="PS52038">
    <property type="entry name" value="TOPO_IB_2"/>
    <property type="match status" value="1"/>
</dbReference>
<proteinExistence type="predicted"/>
<dbReference type="EMBL" id="CADCUZ010000170">
    <property type="protein sequence ID" value="CAA9440231.1"/>
    <property type="molecule type" value="Genomic_DNA"/>
</dbReference>
<dbReference type="InterPro" id="IPR014711">
    <property type="entry name" value="TopoI_cat_a-hlx-sub_euk"/>
</dbReference>
<accession>A0A6J4QGR0</accession>
<gene>
    <name evidence="2" type="ORF">AVDCRST_MAG55-3373</name>
</gene>